<evidence type="ECO:0000256" key="7">
    <source>
        <dbReference type="ARBA" id="ARBA00022840"/>
    </source>
</evidence>
<evidence type="ECO:0000256" key="2">
    <source>
        <dbReference type="ARBA" id="ARBA00012118"/>
    </source>
</evidence>
<feature type="binding site" evidence="8">
    <location>
        <position position="144"/>
    </location>
    <ligand>
        <name>Zn(2+)</name>
        <dbReference type="ChEBI" id="CHEBI:29105"/>
    </ligand>
</feature>
<keyword evidence="7 8" id="KW-0067">ATP-binding</keyword>
<accession>A0A0G1TYW5</accession>
<evidence type="ECO:0000256" key="9">
    <source>
        <dbReference type="PIRSR" id="PIRSR035805-1"/>
    </source>
</evidence>
<evidence type="ECO:0000313" key="14">
    <source>
        <dbReference type="Proteomes" id="UP000034739"/>
    </source>
</evidence>
<evidence type="ECO:0000256" key="8">
    <source>
        <dbReference type="HAMAP-Rule" id="MF_00124"/>
    </source>
</evidence>
<dbReference type="PANTHER" id="PTHR11441:SF0">
    <property type="entry name" value="THYMIDINE KINASE, CYTOSOLIC"/>
    <property type="match status" value="1"/>
</dbReference>
<dbReference type="NCBIfam" id="NF003296">
    <property type="entry name" value="PRK04296.1-1"/>
    <property type="match status" value="1"/>
</dbReference>
<dbReference type="AlphaFoldDB" id="A0A0G1TYW5"/>
<dbReference type="Pfam" id="PF00265">
    <property type="entry name" value="TK"/>
    <property type="match status" value="1"/>
</dbReference>
<dbReference type="HAMAP" id="MF_00124">
    <property type="entry name" value="Thymidine_kinase"/>
    <property type="match status" value="1"/>
</dbReference>
<comment type="subunit">
    <text evidence="8">Homotetramer.</text>
</comment>
<feature type="active site" description="Proton acceptor" evidence="8 9">
    <location>
        <position position="88"/>
    </location>
</feature>
<keyword evidence="6 8" id="KW-0418">Kinase</keyword>
<evidence type="ECO:0000313" key="13">
    <source>
        <dbReference type="EMBL" id="KKU87037.1"/>
    </source>
</evidence>
<protein>
    <recommendedName>
        <fullName evidence="2 8">Thymidine kinase</fullName>
        <ecNumber evidence="2 8">2.7.1.21</ecNumber>
    </recommendedName>
</protein>
<evidence type="ECO:0000256" key="12">
    <source>
        <dbReference type="RuleBase" id="RU004165"/>
    </source>
</evidence>
<feature type="binding site" evidence="8">
    <location>
        <position position="182"/>
    </location>
    <ligand>
        <name>Zn(2+)</name>
        <dbReference type="ChEBI" id="CHEBI:29105"/>
    </ligand>
</feature>
<dbReference type="SUPFAM" id="SSF52540">
    <property type="entry name" value="P-loop containing nucleoside triphosphate hydrolases"/>
    <property type="match status" value="1"/>
</dbReference>
<keyword evidence="8" id="KW-0862">Zinc</keyword>
<gene>
    <name evidence="8" type="primary">tdk</name>
    <name evidence="13" type="ORF">UY16_C0041G0004</name>
</gene>
<reference evidence="13 14" key="1">
    <citation type="journal article" date="2015" name="Nature">
        <title>rRNA introns, odd ribosomes, and small enigmatic genomes across a large radiation of phyla.</title>
        <authorList>
            <person name="Brown C.T."/>
            <person name="Hug L.A."/>
            <person name="Thomas B.C."/>
            <person name="Sharon I."/>
            <person name="Castelle C.J."/>
            <person name="Singh A."/>
            <person name="Wilkins M.J."/>
            <person name="Williams K.H."/>
            <person name="Banfield J.F."/>
        </authorList>
    </citation>
    <scope>NUCLEOTIDE SEQUENCE [LARGE SCALE GENOMIC DNA]</scope>
</reference>
<dbReference type="Proteomes" id="UP000034739">
    <property type="component" value="Unassembled WGS sequence"/>
</dbReference>
<keyword evidence="5 8" id="KW-0547">Nucleotide-binding</keyword>
<keyword evidence="4 8" id="KW-0808">Transferase</keyword>
<dbReference type="GO" id="GO:0008270">
    <property type="term" value="F:zinc ion binding"/>
    <property type="evidence" value="ECO:0007669"/>
    <property type="project" value="UniProtKB-UniRule"/>
</dbReference>
<dbReference type="GO" id="GO:0071897">
    <property type="term" value="P:DNA biosynthetic process"/>
    <property type="evidence" value="ECO:0007669"/>
    <property type="project" value="UniProtKB-KW"/>
</dbReference>
<sequence length="188" mass="21027">MKNKLGFLEVIAGPMYCGKTEELIRQAKRAAIGKKHVQVFKHIIDTRYGKDKKIFSHAGLSFESELISKASQILKNLHPKTEIVAIDEAQWFGEELTGVIEKLLKMGKRVIVSGLATTFDRQPFAPIPTLMAIADKVTKLSAICVVCGEEAVYHKRIIKNNIDPLLADPSLVGRSDAYEARCRRCFNK</sequence>
<dbReference type="Gene3D" id="3.30.60.20">
    <property type="match status" value="1"/>
</dbReference>
<keyword evidence="3 8" id="KW-0237">DNA synthesis</keyword>
<comment type="subcellular location">
    <subcellularLocation>
        <location evidence="8">Cytoplasm</location>
    </subcellularLocation>
</comment>
<dbReference type="PROSITE" id="PS00603">
    <property type="entry name" value="TK_CELLULAR_TYPE"/>
    <property type="match status" value="1"/>
</dbReference>
<dbReference type="PANTHER" id="PTHR11441">
    <property type="entry name" value="THYMIDINE KINASE"/>
    <property type="match status" value="1"/>
</dbReference>
<organism evidence="13 14">
    <name type="scientific">Candidatus Gottesmanbacteria bacterium GW2011_GWA2_47_9</name>
    <dbReference type="NCBI Taxonomy" id="1618445"/>
    <lineage>
        <taxon>Bacteria</taxon>
        <taxon>Candidatus Gottesmaniibacteriota</taxon>
    </lineage>
</organism>
<dbReference type="SUPFAM" id="SSF57716">
    <property type="entry name" value="Glucocorticoid receptor-like (DNA-binding domain)"/>
    <property type="match status" value="1"/>
</dbReference>
<feature type="binding site" evidence="8">
    <location>
        <begin position="13"/>
        <end position="20"/>
    </location>
    <ligand>
        <name>ATP</name>
        <dbReference type="ChEBI" id="CHEBI:30616"/>
    </ligand>
</feature>
<keyword evidence="8" id="KW-0963">Cytoplasm</keyword>
<evidence type="ECO:0000256" key="10">
    <source>
        <dbReference type="PIRSR" id="PIRSR035805-2"/>
    </source>
</evidence>
<evidence type="ECO:0000256" key="1">
    <source>
        <dbReference type="ARBA" id="ARBA00007587"/>
    </source>
</evidence>
<evidence type="ECO:0000256" key="5">
    <source>
        <dbReference type="ARBA" id="ARBA00022741"/>
    </source>
</evidence>
<dbReference type="EC" id="2.7.1.21" evidence="2 8"/>
<evidence type="ECO:0000256" key="3">
    <source>
        <dbReference type="ARBA" id="ARBA00022634"/>
    </source>
</evidence>
<feature type="binding site" evidence="8">
    <location>
        <position position="147"/>
    </location>
    <ligand>
        <name>Zn(2+)</name>
        <dbReference type="ChEBI" id="CHEBI:29105"/>
    </ligand>
</feature>
<feature type="binding site" evidence="8">
    <location>
        <position position="185"/>
    </location>
    <ligand>
        <name>Zn(2+)</name>
        <dbReference type="ChEBI" id="CHEBI:29105"/>
    </ligand>
</feature>
<proteinExistence type="inferred from homology"/>
<evidence type="ECO:0000256" key="6">
    <source>
        <dbReference type="ARBA" id="ARBA00022777"/>
    </source>
</evidence>
<comment type="caution">
    <text evidence="13">The sequence shown here is derived from an EMBL/GenBank/DDBJ whole genome shotgun (WGS) entry which is preliminary data.</text>
</comment>
<dbReference type="GO" id="GO:0005829">
    <property type="term" value="C:cytosol"/>
    <property type="evidence" value="ECO:0007669"/>
    <property type="project" value="TreeGrafter"/>
</dbReference>
<comment type="similarity">
    <text evidence="1 8 12">Belongs to the thymidine kinase family.</text>
</comment>
<feature type="binding site" evidence="8">
    <location>
        <begin position="87"/>
        <end position="90"/>
    </location>
    <ligand>
        <name>ATP</name>
        <dbReference type="ChEBI" id="CHEBI:30616"/>
    </ligand>
</feature>
<evidence type="ECO:0000256" key="11">
    <source>
        <dbReference type="RuleBase" id="RU000544"/>
    </source>
</evidence>
<dbReference type="EMBL" id="LCOY01000041">
    <property type="protein sequence ID" value="KKU87037.1"/>
    <property type="molecule type" value="Genomic_DNA"/>
</dbReference>
<dbReference type="PIRSF" id="PIRSF035805">
    <property type="entry name" value="TK_cell"/>
    <property type="match status" value="1"/>
</dbReference>
<evidence type="ECO:0000256" key="4">
    <source>
        <dbReference type="ARBA" id="ARBA00022679"/>
    </source>
</evidence>
<feature type="binding site" evidence="10">
    <location>
        <position position="178"/>
    </location>
    <ligand>
        <name>substrate</name>
    </ligand>
</feature>
<dbReference type="GO" id="GO:0005524">
    <property type="term" value="F:ATP binding"/>
    <property type="evidence" value="ECO:0007669"/>
    <property type="project" value="UniProtKB-UniRule"/>
</dbReference>
<dbReference type="GO" id="GO:0004797">
    <property type="term" value="F:thymidine kinase activity"/>
    <property type="evidence" value="ECO:0007669"/>
    <property type="project" value="UniProtKB-UniRule"/>
</dbReference>
<dbReference type="Gene3D" id="3.40.50.300">
    <property type="entry name" value="P-loop containing nucleotide triphosphate hydrolases"/>
    <property type="match status" value="1"/>
</dbReference>
<dbReference type="InterPro" id="IPR020633">
    <property type="entry name" value="Thymidine_kinase_CS"/>
</dbReference>
<name>A0A0G1TYW5_9BACT</name>
<dbReference type="InterPro" id="IPR001267">
    <property type="entry name" value="Thymidine_kinase"/>
</dbReference>
<dbReference type="InterPro" id="IPR027417">
    <property type="entry name" value="P-loop_NTPase"/>
</dbReference>
<comment type="catalytic activity">
    <reaction evidence="8 11">
        <text>thymidine + ATP = dTMP + ADP + H(+)</text>
        <dbReference type="Rhea" id="RHEA:19129"/>
        <dbReference type="ChEBI" id="CHEBI:15378"/>
        <dbReference type="ChEBI" id="CHEBI:17748"/>
        <dbReference type="ChEBI" id="CHEBI:30616"/>
        <dbReference type="ChEBI" id="CHEBI:63528"/>
        <dbReference type="ChEBI" id="CHEBI:456216"/>
        <dbReference type="EC" id="2.7.1.21"/>
    </reaction>
</comment>
<dbReference type="GO" id="GO:0046104">
    <property type="term" value="P:thymidine metabolic process"/>
    <property type="evidence" value="ECO:0007669"/>
    <property type="project" value="TreeGrafter"/>
</dbReference>
<keyword evidence="8" id="KW-0479">Metal-binding</keyword>
<dbReference type="PATRIC" id="fig|1618445.3.peg.986"/>